<dbReference type="OrthoDB" id="1925036at2759"/>
<name>A0A8S0SNZ1_OLEEU</name>
<comment type="similarity">
    <text evidence="2">Belongs to the FLZ family.</text>
</comment>
<keyword evidence="5" id="KW-0862">Zinc</keyword>
<feature type="domain" description="FLZ-type" evidence="8">
    <location>
        <begin position="91"/>
        <end position="136"/>
    </location>
</feature>
<evidence type="ECO:0000256" key="1">
    <source>
        <dbReference type="ARBA" id="ARBA00004496"/>
    </source>
</evidence>
<evidence type="ECO:0000256" key="3">
    <source>
        <dbReference type="ARBA" id="ARBA00022490"/>
    </source>
</evidence>
<keyword evidence="10" id="KW-1185">Reference proteome</keyword>
<feature type="region of interest" description="Disordered" evidence="7">
    <location>
        <begin position="130"/>
        <end position="172"/>
    </location>
</feature>
<keyword evidence="3" id="KW-0963">Cytoplasm</keyword>
<feature type="region of interest" description="Disordered" evidence="7">
    <location>
        <begin position="1"/>
        <end position="41"/>
    </location>
</feature>
<dbReference type="InterPro" id="IPR007650">
    <property type="entry name" value="Zf-FLZ_dom"/>
</dbReference>
<evidence type="ECO:0000259" key="8">
    <source>
        <dbReference type="PROSITE" id="PS51795"/>
    </source>
</evidence>
<dbReference type="PROSITE" id="PS51795">
    <property type="entry name" value="ZF_FLZ"/>
    <property type="match status" value="1"/>
</dbReference>
<accession>A0A8S0SNZ1</accession>
<protein>
    <recommendedName>
        <fullName evidence="8">FLZ-type domain-containing protein</fullName>
    </recommendedName>
</protein>
<feature type="zinc finger region" description="FLZ-type" evidence="6">
    <location>
        <begin position="91"/>
        <end position="136"/>
    </location>
</feature>
<feature type="compositionally biased region" description="Basic and acidic residues" evidence="7">
    <location>
        <begin position="162"/>
        <end position="172"/>
    </location>
</feature>
<evidence type="ECO:0000256" key="4">
    <source>
        <dbReference type="ARBA" id="ARBA00022723"/>
    </source>
</evidence>
<evidence type="ECO:0000256" key="2">
    <source>
        <dbReference type="ARBA" id="ARBA00009374"/>
    </source>
</evidence>
<comment type="caution">
    <text evidence="9">The sequence shown here is derived from an EMBL/GenBank/DDBJ whole genome shotgun (WGS) entry which is preliminary data.</text>
</comment>
<evidence type="ECO:0000256" key="6">
    <source>
        <dbReference type="PROSITE-ProRule" id="PRU01131"/>
    </source>
</evidence>
<dbReference type="Gramene" id="OE9A090235T2">
    <property type="protein sequence ID" value="OE9A090235C2"/>
    <property type="gene ID" value="OE9A090235"/>
</dbReference>
<keyword evidence="4" id="KW-0479">Metal-binding</keyword>
<evidence type="ECO:0000313" key="9">
    <source>
        <dbReference type="EMBL" id="CAA2993741.1"/>
    </source>
</evidence>
<organism evidence="9 10">
    <name type="scientific">Olea europaea subsp. europaea</name>
    <dbReference type="NCBI Taxonomy" id="158383"/>
    <lineage>
        <taxon>Eukaryota</taxon>
        <taxon>Viridiplantae</taxon>
        <taxon>Streptophyta</taxon>
        <taxon>Embryophyta</taxon>
        <taxon>Tracheophyta</taxon>
        <taxon>Spermatophyta</taxon>
        <taxon>Magnoliopsida</taxon>
        <taxon>eudicotyledons</taxon>
        <taxon>Gunneridae</taxon>
        <taxon>Pentapetalae</taxon>
        <taxon>asterids</taxon>
        <taxon>lamiids</taxon>
        <taxon>Lamiales</taxon>
        <taxon>Oleaceae</taxon>
        <taxon>Oleeae</taxon>
        <taxon>Olea</taxon>
    </lineage>
</organism>
<reference evidence="9 10" key="1">
    <citation type="submission" date="2019-12" db="EMBL/GenBank/DDBJ databases">
        <authorList>
            <person name="Alioto T."/>
            <person name="Alioto T."/>
            <person name="Gomez Garrido J."/>
        </authorList>
    </citation>
    <scope>NUCLEOTIDE SEQUENCE [LARGE SCALE GENOMIC DNA]</scope>
</reference>
<dbReference type="GO" id="GO:0005737">
    <property type="term" value="C:cytoplasm"/>
    <property type="evidence" value="ECO:0007669"/>
    <property type="project" value="UniProtKB-SubCell"/>
</dbReference>
<dbReference type="EMBL" id="CACTIH010005454">
    <property type="protein sequence ID" value="CAA2993741.1"/>
    <property type="molecule type" value="Genomic_DNA"/>
</dbReference>
<dbReference type="PANTHER" id="PTHR33059">
    <property type="entry name" value="FCS-LIKE ZINC FINGER 5"/>
    <property type="match status" value="1"/>
</dbReference>
<dbReference type="Proteomes" id="UP000594638">
    <property type="component" value="Unassembled WGS sequence"/>
</dbReference>
<dbReference type="Pfam" id="PF04570">
    <property type="entry name" value="zf-FLZ"/>
    <property type="match status" value="1"/>
</dbReference>
<feature type="compositionally biased region" description="Pro residues" evidence="7">
    <location>
        <begin position="30"/>
        <end position="40"/>
    </location>
</feature>
<keyword evidence="5" id="KW-0863">Zinc-finger</keyword>
<dbReference type="PANTHER" id="PTHR33059:SF76">
    <property type="entry name" value="FCS-LIKE ZINC FINGER 7"/>
    <property type="match status" value="1"/>
</dbReference>
<dbReference type="GO" id="GO:0008270">
    <property type="term" value="F:zinc ion binding"/>
    <property type="evidence" value="ECO:0007669"/>
    <property type="project" value="UniProtKB-KW"/>
</dbReference>
<evidence type="ECO:0000256" key="7">
    <source>
        <dbReference type="SAM" id="MobiDB-lite"/>
    </source>
</evidence>
<gene>
    <name evidence="9" type="ORF">OLEA9_A090235</name>
</gene>
<feature type="compositionally biased region" description="Basic and acidic residues" evidence="7">
    <location>
        <begin position="130"/>
        <end position="139"/>
    </location>
</feature>
<comment type="subcellular location">
    <subcellularLocation>
        <location evidence="1">Cytoplasm</location>
    </subcellularLocation>
</comment>
<evidence type="ECO:0000313" key="10">
    <source>
        <dbReference type="Proteomes" id="UP000594638"/>
    </source>
</evidence>
<proteinExistence type="inferred from homology"/>
<sequence length="172" mass="19209">MMSGKGARPTFRRTTSMTGISFDVATSEATPPPPPPPSYPQNPMDGSEFMEVEGLQGRVSEYDHLSTAMILSPRYYNRISSTFDSNTETAPFLRTCGLCNRRLAPGRDIYMYRWGDKAFCSQECREQQMKQDERKERRSMAVPSDGESHNHRTEVGAAAAETTEKIKTVAAA</sequence>
<dbReference type="AlphaFoldDB" id="A0A8S0SNZ1"/>
<evidence type="ECO:0000256" key="5">
    <source>
        <dbReference type="ARBA" id="ARBA00022771"/>
    </source>
</evidence>